<dbReference type="PANTHER" id="PTHR42872:SF3">
    <property type="entry name" value="PROTEIN-GLUTAMATE METHYLESTERASE_PROTEIN-GLUTAMINE GLUTAMINASE 1"/>
    <property type="match status" value="1"/>
</dbReference>
<sequence length="346" mass="35954">MVVDDSLIIRTVLARIIGQQPDLEVVSKSSSAELALKELAKIEVDVILLDLEMPGMGGLDALPKILTSAPKAQVLVVSSLTEDGAEHTLQALSMGAADTLAKPRAGEFGADYNNRLVEKIRALGHSQSRGNDRSESAGTPNIKPRRENLAKEKPEVLAIGASTGGIHAMCAMLAKLPRQFDLPILVTQHLPGSFMQVFAKQLELAASRTAVVAENGMIIQPRTVYIAPGGGHLTVEKRGSNLVVKIIDGKAPSGCMPSVDPMLESLAAATAGKAIAVILSGMGRDGAIGAEKLGRTGGTILAQDQDSSAVWGMPRAVAEQGLASAILPPADLALAIMSTAGAAAWK</sequence>
<evidence type="ECO:0000313" key="11">
    <source>
        <dbReference type="Proteomes" id="UP000561181"/>
    </source>
</evidence>
<dbReference type="InterPro" id="IPR001789">
    <property type="entry name" value="Sig_transdc_resp-reg_receiver"/>
</dbReference>
<evidence type="ECO:0000256" key="7">
    <source>
        <dbReference type="SAM" id="MobiDB-lite"/>
    </source>
</evidence>
<dbReference type="GO" id="GO:0000156">
    <property type="term" value="F:phosphorelay response regulator activity"/>
    <property type="evidence" value="ECO:0007669"/>
    <property type="project" value="InterPro"/>
</dbReference>
<dbReference type="Gene3D" id="3.40.50.2300">
    <property type="match status" value="1"/>
</dbReference>
<dbReference type="GO" id="GO:0006935">
    <property type="term" value="P:chemotaxis"/>
    <property type="evidence" value="ECO:0007669"/>
    <property type="project" value="UniProtKB-UniRule"/>
</dbReference>
<keyword evidence="11" id="KW-1185">Reference proteome</keyword>
<dbReference type="InterPro" id="IPR000673">
    <property type="entry name" value="Sig_transdc_resp-reg_Me-estase"/>
</dbReference>
<evidence type="ECO:0000259" key="9">
    <source>
        <dbReference type="PROSITE" id="PS50122"/>
    </source>
</evidence>
<dbReference type="PIRSF" id="PIRSF000876">
    <property type="entry name" value="RR_chemtxs_CheB"/>
    <property type="match status" value="1"/>
</dbReference>
<dbReference type="InterPro" id="IPR011006">
    <property type="entry name" value="CheY-like_superfamily"/>
</dbReference>
<keyword evidence="10" id="KW-0808">Transferase</keyword>
<keyword evidence="6" id="KW-0597">Phosphoprotein</keyword>
<dbReference type="SUPFAM" id="SSF52172">
    <property type="entry name" value="CheY-like"/>
    <property type="match status" value="1"/>
</dbReference>
<dbReference type="GO" id="GO:0008168">
    <property type="term" value="F:methyltransferase activity"/>
    <property type="evidence" value="ECO:0007669"/>
    <property type="project" value="UniProtKB-KW"/>
</dbReference>
<reference evidence="10 11" key="1">
    <citation type="submission" date="2020-04" db="EMBL/GenBank/DDBJ databases">
        <authorList>
            <person name="Liu A."/>
        </authorList>
    </citation>
    <scope>NUCLEOTIDE SEQUENCE [LARGE SCALE GENOMIC DNA]</scope>
    <source>
        <strain evidence="10 11">RZ02</strain>
    </source>
</reference>
<feature type="modified residue" description="4-aspartylphosphate" evidence="6">
    <location>
        <position position="50"/>
    </location>
</feature>
<keyword evidence="2 5" id="KW-0378">Hydrolase</keyword>
<comment type="catalytic activity">
    <reaction evidence="4">
        <text>[protein]-L-glutamate 5-O-methyl ester + H2O = L-glutamyl-[protein] + methanol + H(+)</text>
        <dbReference type="Rhea" id="RHEA:23236"/>
        <dbReference type="Rhea" id="RHEA-COMP:10208"/>
        <dbReference type="Rhea" id="RHEA-COMP:10311"/>
        <dbReference type="ChEBI" id="CHEBI:15377"/>
        <dbReference type="ChEBI" id="CHEBI:15378"/>
        <dbReference type="ChEBI" id="CHEBI:17790"/>
        <dbReference type="ChEBI" id="CHEBI:29973"/>
        <dbReference type="ChEBI" id="CHEBI:82795"/>
        <dbReference type="EC" id="3.1.1.61"/>
    </reaction>
</comment>
<name>A0A848QDY2_9SPHN</name>
<dbReference type="NCBIfam" id="NF001965">
    <property type="entry name" value="PRK00742.1"/>
    <property type="match status" value="1"/>
</dbReference>
<evidence type="ECO:0000256" key="5">
    <source>
        <dbReference type="PROSITE-ProRule" id="PRU00050"/>
    </source>
</evidence>
<gene>
    <name evidence="10" type="primary">cheB</name>
    <name evidence="10" type="ORF">HKD42_00935</name>
</gene>
<dbReference type="PROSITE" id="PS50122">
    <property type="entry name" value="CHEB"/>
    <property type="match status" value="1"/>
</dbReference>
<feature type="domain" description="CheB-type methylesterase" evidence="9">
    <location>
        <begin position="150"/>
        <end position="343"/>
    </location>
</feature>
<dbReference type="CDD" id="cd16432">
    <property type="entry name" value="CheB_Rec"/>
    <property type="match status" value="1"/>
</dbReference>
<evidence type="ECO:0000259" key="8">
    <source>
        <dbReference type="PROSITE" id="PS50110"/>
    </source>
</evidence>
<dbReference type="InterPro" id="IPR008248">
    <property type="entry name" value="CheB-like"/>
</dbReference>
<keyword evidence="10" id="KW-0489">Methyltransferase</keyword>
<protein>
    <recommendedName>
        <fullName evidence="3">protein-glutamate methylesterase</fullName>
        <ecNumber evidence="3">3.1.1.61</ecNumber>
    </recommendedName>
</protein>
<comment type="caution">
    <text evidence="10">The sequence shown here is derived from an EMBL/GenBank/DDBJ whole genome shotgun (WGS) entry which is preliminary data.</text>
</comment>
<accession>A0A848QDY2</accession>
<evidence type="ECO:0000256" key="1">
    <source>
        <dbReference type="ARBA" id="ARBA00022500"/>
    </source>
</evidence>
<dbReference type="CDD" id="cd17541">
    <property type="entry name" value="REC_CheB-like"/>
    <property type="match status" value="1"/>
</dbReference>
<dbReference type="SUPFAM" id="SSF52738">
    <property type="entry name" value="Methylesterase CheB, C-terminal domain"/>
    <property type="match status" value="1"/>
</dbReference>
<dbReference type="EC" id="3.1.1.61" evidence="3"/>
<dbReference type="Pfam" id="PF00072">
    <property type="entry name" value="Response_reg"/>
    <property type="match status" value="1"/>
</dbReference>
<feature type="domain" description="Response regulatory" evidence="8">
    <location>
        <begin position="1"/>
        <end position="117"/>
    </location>
</feature>
<evidence type="ECO:0000313" key="10">
    <source>
        <dbReference type="EMBL" id="NMW30622.1"/>
    </source>
</evidence>
<evidence type="ECO:0000256" key="2">
    <source>
        <dbReference type="ARBA" id="ARBA00022801"/>
    </source>
</evidence>
<proteinExistence type="predicted"/>
<feature type="region of interest" description="Disordered" evidence="7">
    <location>
        <begin position="124"/>
        <end position="148"/>
    </location>
</feature>
<dbReference type="EMBL" id="JABCRE010000002">
    <property type="protein sequence ID" value="NMW30622.1"/>
    <property type="molecule type" value="Genomic_DNA"/>
</dbReference>
<dbReference type="PANTHER" id="PTHR42872">
    <property type="entry name" value="PROTEIN-GLUTAMATE METHYLESTERASE/PROTEIN-GLUTAMINE GLUTAMINASE"/>
    <property type="match status" value="1"/>
</dbReference>
<dbReference type="GO" id="GO:0005737">
    <property type="term" value="C:cytoplasm"/>
    <property type="evidence" value="ECO:0007669"/>
    <property type="project" value="InterPro"/>
</dbReference>
<feature type="active site" evidence="5">
    <location>
        <position position="285"/>
    </location>
</feature>
<keyword evidence="1 5" id="KW-0145">Chemotaxis</keyword>
<dbReference type="AlphaFoldDB" id="A0A848QDY2"/>
<evidence type="ECO:0000256" key="4">
    <source>
        <dbReference type="ARBA" id="ARBA00048267"/>
    </source>
</evidence>
<feature type="active site" evidence="5">
    <location>
        <position position="162"/>
    </location>
</feature>
<dbReference type="Gene3D" id="3.40.50.180">
    <property type="entry name" value="Methylesterase CheB, C-terminal domain"/>
    <property type="match status" value="1"/>
</dbReference>
<evidence type="ECO:0000256" key="6">
    <source>
        <dbReference type="PROSITE-ProRule" id="PRU00169"/>
    </source>
</evidence>
<dbReference type="InterPro" id="IPR035909">
    <property type="entry name" value="CheB_C"/>
</dbReference>
<feature type="active site" evidence="5">
    <location>
        <position position="189"/>
    </location>
</feature>
<dbReference type="PROSITE" id="PS50110">
    <property type="entry name" value="RESPONSE_REGULATORY"/>
    <property type="match status" value="1"/>
</dbReference>
<dbReference type="SMART" id="SM00448">
    <property type="entry name" value="REC"/>
    <property type="match status" value="1"/>
</dbReference>
<dbReference type="GO" id="GO:0032259">
    <property type="term" value="P:methylation"/>
    <property type="evidence" value="ECO:0007669"/>
    <property type="project" value="UniProtKB-KW"/>
</dbReference>
<organism evidence="10 11">
    <name type="scientific">Pontixanthobacter rizhaonensis</name>
    <dbReference type="NCBI Taxonomy" id="2730337"/>
    <lineage>
        <taxon>Bacteria</taxon>
        <taxon>Pseudomonadati</taxon>
        <taxon>Pseudomonadota</taxon>
        <taxon>Alphaproteobacteria</taxon>
        <taxon>Sphingomonadales</taxon>
        <taxon>Erythrobacteraceae</taxon>
        <taxon>Pontixanthobacter</taxon>
    </lineage>
</organism>
<dbReference type="Pfam" id="PF01339">
    <property type="entry name" value="CheB_methylest"/>
    <property type="match status" value="1"/>
</dbReference>
<dbReference type="GO" id="GO:0008984">
    <property type="term" value="F:protein-glutamate methylesterase activity"/>
    <property type="evidence" value="ECO:0007669"/>
    <property type="project" value="UniProtKB-EC"/>
</dbReference>
<dbReference type="Proteomes" id="UP000561181">
    <property type="component" value="Unassembled WGS sequence"/>
</dbReference>
<evidence type="ECO:0000256" key="3">
    <source>
        <dbReference type="ARBA" id="ARBA00039140"/>
    </source>
</evidence>